<accession>A0ABM1NUG0</accession>
<reference evidence="1" key="1">
    <citation type="journal article" date="1997" name="Nucleic Acids Res.">
        <title>tRNAscan-SE: a program for improved detection of transfer RNA genes in genomic sequence.</title>
        <authorList>
            <person name="Lowe T.M."/>
            <person name="Eddy S.R."/>
        </authorList>
    </citation>
    <scope>NUCLEOTIDE SEQUENCE [LARGE SCALE GENOMIC DNA]</scope>
</reference>
<organism evidence="1 2">
    <name type="scientific">Drosophila arizonae</name>
    <name type="common">Fruit fly</name>
    <dbReference type="NCBI Taxonomy" id="7263"/>
    <lineage>
        <taxon>Eukaryota</taxon>
        <taxon>Metazoa</taxon>
        <taxon>Ecdysozoa</taxon>
        <taxon>Arthropoda</taxon>
        <taxon>Hexapoda</taxon>
        <taxon>Insecta</taxon>
        <taxon>Pterygota</taxon>
        <taxon>Neoptera</taxon>
        <taxon>Endopterygota</taxon>
        <taxon>Diptera</taxon>
        <taxon>Brachycera</taxon>
        <taxon>Muscomorpha</taxon>
        <taxon>Ephydroidea</taxon>
        <taxon>Drosophilidae</taxon>
        <taxon>Drosophila</taxon>
    </lineage>
</organism>
<evidence type="ECO:0000313" key="1">
    <source>
        <dbReference type="Proteomes" id="UP000694904"/>
    </source>
</evidence>
<dbReference type="SUPFAM" id="SSF52047">
    <property type="entry name" value="RNI-like"/>
    <property type="match status" value="1"/>
</dbReference>
<sequence>MESLSDDCQLLIIGSLRLKGQLKLWEATSHNASSRLPNNIIYHWQHKSSWILDKKMLAYLEEHPEQLEGFLSGISGTVQQLELQYIKSYELQRWISYSFPSLRELSFSLDDDCEAIEELVHEVLVDIFPDLTSVQLSGKFYSKIIQKWSELRRLDLSDCDCEPAAELSMCNFLKLEEITVQTDFLFQQFIDSTVVLPNLRTFCFYGEDKTDQVLNWIIDKRAEHISRISFNDSIWYCGTGTLEKMKHLRQLTLVEDEGFEAHQLKALLKCFPQLRQLDLVNLQIWCSESELWQTVSQCNSLQVLNIYGMELDDSFFDIGRYHMRSVLSKRSTPLQLLCDNMDNPRMDKSFKHTNLIVKKGPLCDNIYIDVGYIKVEFDALVTVQ</sequence>
<reference evidence="1" key="2">
    <citation type="journal article" date="2016" name="G3 (Bethesda)">
        <title>Genome Evolution in Three Species of Cactophilic Drosophila.</title>
        <authorList>
            <person name="Sanchez-Flores A."/>
            <person name="Penazola F."/>
            <person name="Carpinteyro-Ponce J."/>
            <person name="Nazario-Yepiz N."/>
            <person name="Abreu-Goodger C."/>
            <person name="Machado C.A."/>
            <person name="Markow T.A."/>
        </authorList>
    </citation>
    <scope>NUCLEOTIDE SEQUENCE [LARGE SCALE GENOMIC DNA]</scope>
</reference>
<gene>
    <name evidence="2" type="primary">LOC108610796</name>
</gene>
<proteinExistence type="predicted"/>
<name>A0ABM1NUG0_DROAR</name>
<evidence type="ECO:0000313" key="2">
    <source>
        <dbReference type="RefSeq" id="XP_017858596.1"/>
    </source>
</evidence>
<keyword evidence="1" id="KW-1185">Reference proteome</keyword>
<dbReference type="InterPro" id="IPR032675">
    <property type="entry name" value="LRR_dom_sf"/>
</dbReference>
<dbReference type="RefSeq" id="XP_017858596.1">
    <property type="nucleotide sequence ID" value="XM_018003107.1"/>
</dbReference>
<dbReference type="Proteomes" id="UP000694904">
    <property type="component" value="Chromosome 3"/>
</dbReference>
<protein>
    <submittedName>
        <fullName evidence="2">Uncharacterized protein LOC108610796 isoform X1</fullName>
    </submittedName>
</protein>
<reference evidence="2" key="3">
    <citation type="submission" date="2025-08" db="UniProtKB">
        <authorList>
            <consortium name="RefSeq"/>
        </authorList>
    </citation>
    <scope>IDENTIFICATION</scope>
    <source>
        <tissue evidence="2">Whole organism</tissue>
    </source>
</reference>
<dbReference type="Gene3D" id="3.80.10.10">
    <property type="entry name" value="Ribonuclease Inhibitor"/>
    <property type="match status" value="1"/>
</dbReference>
<dbReference type="GeneID" id="108610796"/>